<dbReference type="Proteomes" id="UP000247781">
    <property type="component" value="Unassembled WGS sequence"/>
</dbReference>
<gene>
    <name evidence="4" type="ORF">C8E89_1119</name>
</gene>
<sequence length="180" mass="19204">MGRAEVVAAVLESAADLFAERGPAATSIRDIAARSSVNHGLIHRHFGNKDRLVGAVLDHLGRHLAELLAAKADGGAIGEAVDRQLRVLARVSLDGYSIGELQSRFPTMELLLDTVRERHSTELGARLAAAQTIALQLGWCLFGDFLRASTGLEDVDDRTFARSIGSTVSLIFDAEGPTSS</sequence>
<name>A0A318HE42_9MYCO</name>
<dbReference type="InterPro" id="IPR050109">
    <property type="entry name" value="HTH-type_TetR-like_transc_reg"/>
</dbReference>
<dbReference type="InterPro" id="IPR009057">
    <property type="entry name" value="Homeodomain-like_sf"/>
</dbReference>
<organism evidence="4 5">
    <name type="scientific">Mycolicibacterium moriokaense</name>
    <dbReference type="NCBI Taxonomy" id="39691"/>
    <lineage>
        <taxon>Bacteria</taxon>
        <taxon>Bacillati</taxon>
        <taxon>Actinomycetota</taxon>
        <taxon>Actinomycetes</taxon>
        <taxon>Mycobacteriales</taxon>
        <taxon>Mycobacteriaceae</taxon>
        <taxon>Mycolicibacterium</taxon>
    </lineage>
</organism>
<dbReference type="InterPro" id="IPR001647">
    <property type="entry name" value="HTH_TetR"/>
</dbReference>
<feature type="domain" description="HTH tetR-type" evidence="3">
    <location>
        <begin position="4"/>
        <end position="64"/>
    </location>
</feature>
<dbReference type="GO" id="GO:0000976">
    <property type="term" value="F:transcription cis-regulatory region binding"/>
    <property type="evidence" value="ECO:0007669"/>
    <property type="project" value="TreeGrafter"/>
</dbReference>
<keyword evidence="5" id="KW-1185">Reference proteome</keyword>
<dbReference type="Pfam" id="PF00440">
    <property type="entry name" value="TetR_N"/>
    <property type="match status" value="1"/>
</dbReference>
<dbReference type="Gene3D" id="1.10.357.10">
    <property type="entry name" value="Tetracycline Repressor, domain 2"/>
    <property type="match status" value="1"/>
</dbReference>
<feature type="DNA-binding region" description="H-T-H motif" evidence="2">
    <location>
        <begin position="27"/>
        <end position="46"/>
    </location>
</feature>
<reference evidence="5" key="1">
    <citation type="submission" date="2018-05" db="EMBL/GenBank/DDBJ databases">
        <authorList>
            <person name="Deangelis K."/>
            <person name="Huntemann M."/>
            <person name="Clum A."/>
            <person name="Pillay M."/>
            <person name="Palaniappan K."/>
            <person name="Varghese N."/>
            <person name="Mikhailova N."/>
            <person name="Stamatis D."/>
            <person name="Reddy T."/>
            <person name="Daum C."/>
            <person name="Shapiro N."/>
            <person name="Ivanova N."/>
            <person name="Kyrpides N."/>
            <person name="Woyke T."/>
        </authorList>
    </citation>
    <scope>NUCLEOTIDE SEQUENCE [LARGE SCALE GENOMIC DNA]</scope>
    <source>
        <strain evidence="5">GAS496</strain>
    </source>
</reference>
<evidence type="ECO:0000313" key="4">
    <source>
        <dbReference type="EMBL" id="PXX07226.1"/>
    </source>
</evidence>
<dbReference type="PROSITE" id="PS01081">
    <property type="entry name" value="HTH_TETR_1"/>
    <property type="match status" value="1"/>
</dbReference>
<dbReference type="PANTHER" id="PTHR30055">
    <property type="entry name" value="HTH-TYPE TRANSCRIPTIONAL REGULATOR RUTR"/>
    <property type="match status" value="1"/>
</dbReference>
<protein>
    <submittedName>
        <fullName evidence="4">TetR family transcriptional regulator</fullName>
    </submittedName>
</protein>
<evidence type="ECO:0000256" key="1">
    <source>
        <dbReference type="ARBA" id="ARBA00023125"/>
    </source>
</evidence>
<reference evidence="4 5" key="2">
    <citation type="submission" date="2018-06" db="EMBL/GenBank/DDBJ databases">
        <title>Sequencing of bacterial isolates from soil warming experiment in Harvard Forest, Massachusetts, USA.</title>
        <authorList>
            <person name="Deangelis K.PhD."/>
        </authorList>
    </citation>
    <scope>NUCLEOTIDE SEQUENCE [LARGE SCALE GENOMIC DNA]</scope>
    <source>
        <strain evidence="4 5">GAS496</strain>
    </source>
</reference>
<evidence type="ECO:0000259" key="3">
    <source>
        <dbReference type="PROSITE" id="PS50977"/>
    </source>
</evidence>
<dbReference type="PROSITE" id="PS50977">
    <property type="entry name" value="HTH_TETR_2"/>
    <property type="match status" value="1"/>
</dbReference>
<dbReference type="PANTHER" id="PTHR30055:SF153">
    <property type="entry name" value="HTH-TYPE TRANSCRIPTIONAL REPRESSOR RV3405C"/>
    <property type="match status" value="1"/>
</dbReference>
<accession>A0A318HE42</accession>
<evidence type="ECO:0000313" key="5">
    <source>
        <dbReference type="Proteomes" id="UP000247781"/>
    </source>
</evidence>
<dbReference type="InterPro" id="IPR023772">
    <property type="entry name" value="DNA-bd_HTH_TetR-type_CS"/>
</dbReference>
<evidence type="ECO:0000256" key="2">
    <source>
        <dbReference type="PROSITE-ProRule" id="PRU00335"/>
    </source>
</evidence>
<dbReference type="SUPFAM" id="SSF46689">
    <property type="entry name" value="Homeodomain-like"/>
    <property type="match status" value="1"/>
</dbReference>
<dbReference type="PRINTS" id="PR00455">
    <property type="entry name" value="HTHTETR"/>
</dbReference>
<comment type="caution">
    <text evidence="4">The sequence shown here is derived from an EMBL/GenBank/DDBJ whole genome shotgun (WGS) entry which is preliminary data.</text>
</comment>
<dbReference type="AlphaFoldDB" id="A0A318HE42"/>
<keyword evidence="1 2" id="KW-0238">DNA-binding</keyword>
<proteinExistence type="predicted"/>
<dbReference type="GO" id="GO:0003700">
    <property type="term" value="F:DNA-binding transcription factor activity"/>
    <property type="evidence" value="ECO:0007669"/>
    <property type="project" value="TreeGrafter"/>
</dbReference>
<dbReference type="EMBL" id="QJJU01000011">
    <property type="protein sequence ID" value="PXX07226.1"/>
    <property type="molecule type" value="Genomic_DNA"/>
</dbReference>